<protein>
    <submittedName>
        <fullName evidence="1">Uncharacterized protein</fullName>
    </submittedName>
</protein>
<accession>A0AA35U019</accession>
<organism evidence="1 2">
    <name type="scientific">Geodia barretti</name>
    <name type="common">Barrett's horny sponge</name>
    <dbReference type="NCBI Taxonomy" id="519541"/>
    <lineage>
        <taxon>Eukaryota</taxon>
        <taxon>Metazoa</taxon>
        <taxon>Porifera</taxon>
        <taxon>Demospongiae</taxon>
        <taxon>Heteroscleromorpha</taxon>
        <taxon>Tetractinellida</taxon>
        <taxon>Astrophorina</taxon>
        <taxon>Geodiidae</taxon>
        <taxon>Geodia</taxon>
    </lineage>
</organism>
<comment type="caution">
    <text evidence="1">The sequence shown here is derived from an EMBL/GenBank/DDBJ whole genome shotgun (WGS) entry which is preliminary data.</text>
</comment>
<evidence type="ECO:0000313" key="1">
    <source>
        <dbReference type="EMBL" id="CAI8056929.1"/>
    </source>
</evidence>
<dbReference type="EMBL" id="CASHTH010004407">
    <property type="protein sequence ID" value="CAI8056929.1"/>
    <property type="molecule type" value="Genomic_DNA"/>
</dbReference>
<proteinExistence type="predicted"/>
<name>A0AA35U019_GEOBA</name>
<sequence length="69" mass="7332">MEQGHGPCCHRTQRWYCGQSGSGTNLGPDPPVSFSVCGGETTTGLPWGTSVCHWLRMSTMAVQCSAGDE</sequence>
<keyword evidence="2" id="KW-1185">Reference proteome</keyword>
<reference evidence="1" key="1">
    <citation type="submission" date="2023-03" db="EMBL/GenBank/DDBJ databases">
        <authorList>
            <person name="Steffen K."/>
            <person name="Cardenas P."/>
        </authorList>
    </citation>
    <scope>NUCLEOTIDE SEQUENCE</scope>
</reference>
<evidence type="ECO:0000313" key="2">
    <source>
        <dbReference type="Proteomes" id="UP001174909"/>
    </source>
</evidence>
<dbReference type="Proteomes" id="UP001174909">
    <property type="component" value="Unassembled WGS sequence"/>
</dbReference>
<dbReference type="AlphaFoldDB" id="A0AA35U019"/>
<feature type="non-terminal residue" evidence="1">
    <location>
        <position position="69"/>
    </location>
</feature>
<gene>
    <name evidence="1" type="ORF">GBAR_LOCUS31005</name>
</gene>